<reference evidence="1" key="1">
    <citation type="journal article" date="2021" name="Environ. Microbiol.">
        <title>Gene family expansions and transcriptome signatures uncover fungal adaptations to wood decay.</title>
        <authorList>
            <person name="Hage H."/>
            <person name="Miyauchi S."/>
            <person name="Viragh M."/>
            <person name="Drula E."/>
            <person name="Min B."/>
            <person name="Chaduli D."/>
            <person name="Navarro D."/>
            <person name="Favel A."/>
            <person name="Norest M."/>
            <person name="Lesage-Meessen L."/>
            <person name="Balint B."/>
            <person name="Merenyi Z."/>
            <person name="de Eugenio L."/>
            <person name="Morin E."/>
            <person name="Martinez A.T."/>
            <person name="Baldrian P."/>
            <person name="Stursova M."/>
            <person name="Martinez M.J."/>
            <person name="Novotny C."/>
            <person name="Magnuson J.K."/>
            <person name="Spatafora J.W."/>
            <person name="Maurice S."/>
            <person name="Pangilinan J."/>
            <person name="Andreopoulos W."/>
            <person name="LaButti K."/>
            <person name="Hundley H."/>
            <person name="Na H."/>
            <person name="Kuo A."/>
            <person name="Barry K."/>
            <person name="Lipzen A."/>
            <person name="Henrissat B."/>
            <person name="Riley R."/>
            <person name="Ahrendt S."/>
            <person name="Nagy L.G."/>
            <person name="Grigoriev I.V."/>
            <person name="Martin F."/>
            <person name="Rosso M.N."/>
        </authorList>
    </citation>
    <scope>NUCLEOTIDE SEQUENCE</scope>
    <source>
        <strain evidence="1">CBS 384.51</strain>
    </source>
</reference>
<accession>A0ACB8U0F1</accession>
<keyword evidence="2" id="KW-1185">Reference proteome</keyword>
<proteinExistence type="predicted"/>
<organism evidence="1 2">
    <name type="scientific">Irpex rosettiformis</name>
    <dbReference type="NCBI Taxonomy" id="378272"/>
    <lineage>
        <taxon>Eukaryota</taxon>
        <taxon>Fungi</taxon>
        <taxon>Dikarya</taxon>
        <taxon>Basidiomycota</taxon>
        <taxon>Agaricomycotina</taxon>
        <taxon>Agaricomycetes</taxon>
        <taxon>Polyporales</taxon>
        <taxon>Irpicaceae</taxon>
        <taxon>Irpex</taxon>
    </lineage>
</organism>
<gene>
    <name evidence="1" type="ORF">BDY19DRAFT_907150</name>
</gene>
<evidence type="ECO:0000313" key="2">
    <source>
        <dbReference type="Proteomes" id="UP001055072"/>
    </source>
</evidence>
<sequence length="126" mass="14588">MHPNYKNQQANSSRIKQVGGLFAVGRVRFSPAADIAYVDPNLLERPYAYYSLIPIDEDLDNVGLTLLGYIREVIAYERTFYCIYVTSKMLGMCIVGILWFEFRGRRWGSMDAAIRLVLVNDDRERR</sequence>
<comment type="caution">
    <text evidence="1">The sequence shown here is derived from an EMBL/GenBank/DDBJ whole genome shotgun (WGS) entry which is preliminary data.</text>
</comment>
<evidence type="ECO:0000313" key="1">
    <source>
        <dbReference type="EMBL" id="KAI0087695.1"/>
    </source>
</evidence>
<dbReference type="Proteomes" id="UP001055072">
    <property type="component" value="Unassembled WGS sequence"/>
</dbReference>
<name>A0ACB8U0F1_9APHY</name>
<dbReference type="EMBL" id="MU274916">
    <property type="protein sequence ID" value="KAI0087695.1"/>
    <property type="molecule type" value="Genomic_DNA"/>
</dbReference>
<protein>
    <submittedName>
        <fullName evidence="1">Uncharacterized protein</fullName>
    </submittedName>
</protein>